<dbReference type="EMBL" id="BARS01048720">
    <property type="protein sequence ID" value="GAG39463.1"/>
    <property type="molecule type" value="Genomic_DNA"/>
</dbReference>
<gene>
    <name evidence="2" type="ORF">S01H1_72965</name>
</gene>
<dbReference type="Pfam" id="PF01037">
    <property type="entry name" value="AsnC_trans_reg"/>
    <property type="match status" value="1"/>
</dbReference>
<sequence length="82" mass="9422">QIILVGVRISDTKKMEKAGLYMSSLKNVNAVYMVTGSFDLFIEVFIEPQNLLEFLSVDLAKIDDQILNTESFIVMKSYKKWL</sequence>
<protein>
    <recommendedName>
        <fullName evidence="1">Transcription regulator AsnC/Lrp ligand binding domain-containing protein</fullName>
    </recommendedName>
</protein>
<feature type="non-terminal residue" evidence="2">
    <location>
        <position position="1"/>
    </location>
</feature>
<comment type="caution">
    <text evidence="2">The sequence shown here is derived from an EMBL/GenBank/DDBJ whole genome shotgun (WGS) entry which is preliminary data.</text>
</comment>
<reference evidence="2" key="1">
    <citation type="journal article" date="2014" name="Front. Microbiol.">
        <title>High frequency of phylogenetically diverse reductive dehalogenase-homologous genes in deep subseafloor sedimentary metagenomes.</title>
        <authorList>
            <person name="Kawai M."/>
            <person name="Futagami T."/>
            <person name="Toyoda A."/>
            <person name="Takaki Y."/>
            <person name="Nishi S."/>
            <person name="Hori S."/>
            <person name="Arai W."/>
            <person name="Tsubouchi T."/>
            <person name="Morono Y."/>
            <person name="Uchiyama I."/>
            <person name="Ito T."/>
            <person name="Fujiyama A."/>
            <person name="Inagaki F."/>
            <person name="Takami H."/>
        </authorList>
    </citation>
    <scope>NUCLEOTIDE SEQUENCE</scope>
    <source>
        <strain evidence="2">Expedition CK06-06</strain>
    </source>
</reference>
<accession>X0XS60</accession>
<dbReference type="SUPFAM" id="SSF54909">
    <property type="entry name" value="Dimeric alpha+beta barrel"/>
    <property type="match status" value="1"/>
</dbReference>
<evidence type="ECO:0000313" key="2">
    <source>
        <dbReference type="EMBL" id="GAG39463.1"/>
    </source>
</evidence>
<name>X0XS60_9ZZZZ</name>
<feature type="domain" description="Transcription regulator AsnC/Lrp ligand binding" evidence="1">
    <location>
        <begin position="5"/>
        <end position="76"/>
    </location>
</feature>
<dbReference type="InterPro" id="IPR019887">
    <property type="entry name" value="Tscrpt_reg_AsnC/Lrp_C"/>
</dbReference>
<dbReference type="AlphaFoldDB" id="X0XS60"/>
<evidence type="ECO:0000259" key="1">
    <source>
        <dbReference type="Pfam" id="PF01037"/>
    </source>
</evidence>
<dbReference type="InterPro" id="IPR011008">
    <property type="entry name" value="Dimeric_a/b-barrel"/>
</dbReference>
<proteinExistence type="predicted"/>
<organism evidence="2">
    <name type="scientific">marine sediment metagenome</name>
    <dbReference type="NCBI Taxonomy" id="412755"/>
    <lineage>
        <taxon>unclassified sequences</taxon>
        <taxon>metagenomes</taxon>
        <taxon>ecological metagenomes</taxon>
    </lineage>
</organism>
<dbReference type="Gene3D" id="3.30.70.920">
    <property type="match status" value="1"/>
</dbReference>